<dbReference type="AlphaFoldDB" id="B7Q584"/>
<sequence>KMSAVSAVWEVPLSDKIHKIEFEHGTTTGKRVVKVDGKEIVRRDWMFKLVGSEPFEVGNAKCLIVIRAVSGFTYEYSLVVNGKHLDVFRERQSKILNTWVIEDLEEPTRVVLEKETLDVYVNGTKVEVVSEFVEGGTEMHFQVGPCQAYITASSSGSKREGILHSLFMDGKQIPESAE</sequence>
<dbReference type="EMBL" id="DS860161">
    <property type="protein sequence ID" value="EEC14006.1"/>
    <property type="molecule type" value="Genomic_DNA"/>
</dbReference>
<dbReference type="PANTHER" id="PTHR13088:SF3">
    <property type="entry name" value="FAS APOPTOTIC INHIBITORY MOLECULE 1"/>
    <property type="match status" value="1"/>
</dbReference>
<reference evidence="2" key="2">
    <citation type="submission" date="2020-05" db="UniProtKB">
        <authorList>
            <consortium name="EnsemblMetazoa"/>
        </authorList>
    </citation>
    <scope>IDENTIFICATION</scope>
    <source>
        <strain evidence="2">wikel</strain>
    </source>
</reference>
<feature type="non-terminal residue" evidence="1">
    <location>
        <position position="1"/>
    </location>
</feature>
<evidence type="ECO:0000313" key="1">
    <source>
        <dbReference type="EMBL" id="EEC14006.1"/>
    </source>
</evidence>
<dbReference type="VEuPathDB" id="VectorBase:ISCP_031583"/>
<dbReference type="PANTHER" id="PTHR13088">
    <property type="entry name" value="FAS APOPTOTIC INHIBITORY MOLECULE FAIM"/>
    <property type="match status" value="1"/>
</dbReference>
<dbReference type="EMBL" id="ABJB010453245">
    <property type="status" value="NOT_ANNOTATED_CDS"/>
    <property type="molecule type" value="Genomic_DNA"/>
</dbReference>
<gene>
    <name evidence="2" type="primary">8036092</name>
    <name evidence="1" type="ORF">IscW_ISCW011757</name>
</gene>
<proteinExistence type="predicted"/>
<name>B7Q584_IXOSC</name>
<evidence type="ECO:0000313" key="2">
    <source>
        <dbReference type="EnsemblMetazoa" id="ISCW011757-PA"/>
    </source>
</evidence>
<dbReference type="VEuPathDB" id="VectorBase:ISCI011757"/>
<reference evidence="1 3" key="1">
    <citation type="submission" date="2008-03" db="EMBL/GenBank/DDBJ databases">
        <title>Annotation of Ixodes scapularis.</title>
        <authorList>
            <consortium name="Ixodes scapularis Genome Project Consortium"/>
            <person name="Caler E."/>
            <person name="Hannick L.I."/>
            <person name="Bidwell S."/>
            <person name="Joardar V."/>
            <person name="Thiagarajan M."/>
            <person name="Amedeo P."/>
            <person name="Galinsky K.J."/>
            <person name="Schobel S."/>
            <person name="Inman J."/>
            <person name="Hostetler J."/>
            <person name="Miller J."/>
            <person name="Hammond M."/>
            <person name="Megy K."/>
            <person name="Lawson D."/>
            <person name="Kodira C."/>
            <person name="Sutton G."/>
            <person name="Meyer J."/>
            <person name="Hill C.A."/>
            <person name="Birren B."/>
            <person name="Nene V."/>
            <person name="Collins F."/>
            <person name="Alarcon-Chaidez F."/>
            <person name="Wikel S."/>
            <person name="Strausberg R."/>
        </authorList>
    </citation>
    <scope>NUCLEOTIDE SEQUENCE [LARGE SCALE GENOMIC DNA]</scope>
    <source>
        <strain evidence="3">Wikel</strain>
        <strain evidence="1">Wikel colony</strain>
    </source>
</reference>
<dbReference type="InterPro" id="IPR038513">
    <property type="entry name" value="FAIM1_dom_sf"/>
</dbReference>
<dbReference type="GO" id="GO:1902042">
    <property type="term" value="P:negative regulation of extrinsic apoptotic signaling pathway via death domain receptors"/>
    <property type="evidence" value="ECO:0000318"/>
    <property type="project" value="GO_Central"/>
</dbReference>
<evidence type="ECO:0000313" key="3">
    <source>
        <dbReference type="Proteomes" id="UP000001555"/>
    </source>
</evidence>
<dbReference type="Proteomes" id="UP000001555">
    <property type="component" value="Unassembled WGS sequence"/>
</dbReference>
<dbReference type="OrthoDB" id="6262731at2759"/>
<dbReference type="Pfam" id="PF06905">
    <property type="entry name" value="FAIM1"/>
    <property type="match status" value="1"/>
</dbReference>
<dbReference type="EnsemblMetazoa" id="ISCW011757-RA">
    <property type="protein sequence ID" value="ISCW011757-PA"/>
    <property type="gene ID" value="ISCW011757"/>
</dbReference>
<keyword evidence="3" id="KW-1185">Reference proteome</keyword>
<dbReference type="PaxDb" id="6945-B7Q584"/>
<dbReference type="STRING" id="6945.B7Q584"/>
<accession>B7Q584</accession>
<dbReference type="KEGG" id="isc:8036092"/>
<dbReference type="FunFam" id="2.40.128.180:FF:000001">
    <property type="entry name" value="Fas apoptotic inhibitory molecule 1"/>
    <property type="match status" value="1"/>
</dbReference>
<dbReference type="VEuPathDB" id="VectorBase:ISCW011757"/>
<organism>
    <name type="scientific">Ixodes scapularis</name>
    <name type="common">Black-legged tick</name>
    <name type="synonym">Deer tick</name>
    <dbReference type="NCBI Taxonomy" id="6945"/>
    <lineage>
        <taxon>Eukaryota</taxon>
        <taxon>Metazoa</taxon>
        <taxon>Ecdysozoa</taxon>
        <taxon>Arthropoda</taxon>
        <taxon>Chelicerata</taxon>
        <taxon>Arachnida</taxon>
        <taxon>Acari</taxon>
        <taxon>Parasitiformes</taxon>
        <taxon>Ixodida</taxon>
        <taxon>Ixodoidea</taxon>
        <taxon>Ixodidae</taxon>
        <taxon>Ixodinae</taxon>
        <taxon>Ixodes</taxon>
    </lineage>
</organism>
<dbReference type="InterPro" id="IPR010695">
    <property type="entry name" value="FAIM1"/>
</dbReference>
<dbReference type="HOGENOM" id="CLU_109086_0_0_1"/>
<dbReference type="Gene3D" id="2.40.128.180">
    <property type="match status" value="2"/>
</dbReference>
<protein>
    <submittedName>
        <fullName evidence="1 2">Fas apoptotic inhibitory molecule, putative</fullName>
    </submittedName>
</protein>
<dbReference type="FunCoup" id="B7Q584">
    <property type="interactions" value="170"/>
</dbReference>